<feature type="domain" description="Major facilitator superfamily (MFS) profile" evidence="7">
    <location>
        <begin position="43"/>
        <end position="438"/>
    </location>
</feature>
<dbReference type="Proteomes" id="UP000030762">
    <property type="component" value="Unassembled WGS sequence"/>
</dbReference>
<dbReference type="InParanoid" id="T0R5U4"/>
<name>T0R5U4_SAPDV</name>
<dbReference type="eggNOG" id="KOG2325">
    <property type="taxonomic scope" value="Eukaryota"/>
</dbReference>
<dbReference type="Gene3D" id="1.20.1250.20">
    <property type="entry name" value="MFS general substrate transporter like domains"/>
    <property type="match status" value="1"/>
</dbReference>
<feature type="transmembrane region" description="Helical" evidence="6">
    <location>
        <begin position="207"/>
        <end position="229"/>
    </location>
</feature>
<evidence type="ECO:0000256" key="4">
    <source>
        <dbReference type="ARBA" id="ARBA00023136"/>
    </source>
</evidence>
<dbReference type="OrthoDB" id="2015447at2759"/>
<evidence type="ECO:0000256" key="6">
    <source>
        <dbReference type="SAM" id="Phobius"/>
    </source>
</evidence>
<keyword evidence="9" id="KW-1185">Reference proteome</keyword>
<dbReference type="STRING" id="1156394.T0R5U4"/>
<accession>T0R5U4</accession>
<dbReference type="InterPro" id="IPR036259">
    <property type="entry name" value="MFS_trans_sf"/>
</dbReference>
<feature type="transmembrane region" description="Helical" evidence="6">
    <location>
        <begin position="257"/>
        <end position="276"/>
    </location>
</feature>
<dbReference type="SUPFAM" id="SSF103473">
    <property type="entry name" value="MFS general substrate transporter"/>
    <property type="match status" value="1"/>
</dbReference>
<dbReference type="InterPro" id="IPR020846">
    <property type="entry name" value="MFS_dom"/>
</dbReference>
<feature type="transmembrane region" description="Helical" evidence="6">
    <location>
        <begin position="416"/>
        <end position="436"/>
    </location>
</feature>
<feature type="transmembrane region" description="Helical" evidence="6">
    <location>
        <begin position="134"/>
        <end position="154"/>
    </location>
</feature>
<keyword evidence="2 6" id="KW-0812">Transmembrane</keyword>
<dbReference type="PANTHER" id="PTHR23510:SF64">
    <property type="entry name" value="INNER MEMBRANE TRANSPORT PROTEIN YAJR"/>
    <property type="match status" value="1"/>
</dbReference>
<feature type="transmembrane region" description="Helical" evidence="6">
    <location>
        <begin position="353"/>
        <end position="374"/>
    </location>
</feature>
<evidence type="ECO:0000256" key="5">
    <source>
        <dbReference type="SAM" id="MobiDB-lite"/>
    </source>
</evidence>
<gene>
    <name evidence="8" type="ORF">SDRG_14749</name>
</gene>
<feature type="transmembrane region" description="Helical" evidence="6">
    <location>
        <begin position="296"/>
        <end position="317"/>
    </location>
</feature>
<feature type="transmembrane region" description="Helical" evidence="6">
    <location>
        <begin position="44"/>
        <end position="65"/>
    </location>
</feature>
<dbReference type="EMBL" id="JH767208">
    <property type="protein sequence ID" value="EQC27423.1"/>
    <property type="molecule type" value="Genomic_DNA"/>
</dbReference>
<dbReference type="RefSeq" id="XP_008619123.1">
    <property type="nucleotide sequence ID" value="XM_008620901.1"/>
</dbReference>
<dbReference type="GO" id="GO:0022857">
    <property type="term" value="F:transmembrane transporter activity"/>
    <property type="evidence" value="ECO:0007669"/>
    <property type="project" value="InterPro"/>
</dbReference>
<dbReference type="GO" id="GO:0016020">
    <property type="term" value="C:membrane"/>
    <property type="evidence" value="ECO:0007669"/>
    <property type="project" value="UniProtKB-SubCell"/>
</dbReference>
<feature type="region of interest" description="Disordered" evidence="5">
    <location>
        <begin position="13"/>
        <end position="37"/>
    </location>
</feature>
<evidence type="ECO:0000256" key="2">
    <source>
        <dbReference type="ARBA" id="ARBA00022692"/>
    </source>
</evidence>
<comment type="subcellular location">
    <subcellularLocation>
        <location evidence="1">Membrane</location>
        <topology evidence="1">Multi-pass membrane protein</topology>
    </subcellularLocation>
</comment>
<dbReference type="InterPro" id="IPR011701">
    <property type="entry name" value="MFS"/>
</dbReference>
<keyword evidence="4 6" id="KW-0472">Membrane</keyword>
<protein>
    <recommendedName>
        <fullName evidence="7">Major facilitator superfamily (MFS) profile domain-containing protein</fullName>
    </recommendedName>
</protein>
<evidence type="ECO:0000256" key="1">
    <source>
        <dbReference type="ARBA" id="ARBA00004141"/>
    </source>
</evidence>
<organism evidence="8 9">
    <name type="scientific">Saprolegnia diclina (strain VS20)</name>
    <dbReference type="NCBI Taxonomy" id="1156394"/>
    <lineage>
        <taxon>Eukaryota</taxon>
        <taxon>Sar</taxon>
        <taxon>Stramenopiles</taxon>
        <taxon>Oomycota</taxon>
        <taxon>Saprolegniomycetes</taxon>
        <taxon>Saprolegniales</taxon>
        <taxon>Saprolegniaceae</taxon>
        <taxon>Saprolegnia</taxon>
    </lineage>
</organism>
<dbReference type="PROSITE" id="PS50850">
    <property type="entry name" value="MFS"/>
    <property type="match status" value="1"/>
</dbReference>
<feature type="transmembrane region" description="Helical" evidence="6">
    <location>
        <begin position="324"/>
        <end position="341"/>
    </location>
</feature>
<dbReference type="GeneID" id="19955476"/>
<dbReference type="Pfam" id="PF07690">
    <property type="entry name" value="MFS_1"/>
    <property type="match status" value="1"/>
</dbReference>
<feature type="transmembrane region" description="Helical" evidence="6">
    <location>
        <begin position="109"/>
        <end position="128"/>
    </location>
</feature>
<evidence type="ECO:0000256" key="3">
    <source>
        <dbReference type="ARBA" id="ARBA00022989"/>
    </source>
</evidence>
<feature type="transmembrane region" description="Helical" evidence="6">
    <location>
        <begin position="175"/>
        <end position="195"/>
    </location>
</feature>
<dbReference type="PANTHER" id="PTHR23510">
    <property type="entry name" value="INNER MEMBRANE TRANSPORT PROTEIN YAJR"/>
    <property type="match status" value="1"/>
</dbReference>
<dbReference type="InterPro" id="IPR051068">
    <property type="entry name" value="MFS_Domain-Containing_Protein"/>
</dbReference>
<evidence type="ECO:0000313" key="8">
    <source>
        <dbReference type="EMBL" id="EQC27423.1"/>
    </source>
</evidence>
<dbReference type="AlphaFoldDB" id="T0R5U4"/>
<reference evidence="8 9" key="1">
    <citation type="submission" date="2012-04" db="EMBL/GenBank/DDBJ databases">
        <title>The Genome Sequence of Saprolegnia declina VS20.</title>
        <authorList>
            <consortium name="The Broad Institute Genome Sequencing Platform"/>
            <person name="Russ C."/>
            <person name="Nusbaum C."/>
            <person name="Tyler B."/>
            <person name="van West P."/>
            <person name="Dieguez-Uribeondo J."/>
            <person name="de Bruijn I."/>
            <person name="Tripathy S."/>
            <person name="Jiang R."/>
            <person name="Young S.K."/>
            <person name="Zeng Q."/>
            <person name="Gargeya S."/>
            <person name="Fitzgerald M."/>
            <person name="Haas B."/>
            <person name="Abouelleil A."/>
            <person name="Alvarado L."/>
            <person name="Arachchi H.M."/>
            <person name="Berlin A."/>
            <person name="Chapman S.B."/>
            <person name="Goldberg J."/>
            <person name="Griggs A."/>
            <person name="Gujja S."/>
            <person name="Hansen M."/>
            <person name="Howarth C."/>
            <person name="Imamovic A."/>
            <person name="Larimer J."/>
            <person name="McCowen C."/>
            <person name="Montmayeur A."/>
            <person name="Murphy C."/>
            <person name="Neiman D."/>
            <person name="Pearson M."/>
            <person name="Priest M."/>
            <person name="Roberts A."/>
            <person name="Saif S."/>
            <person name="Shea T."/>
            <person name="Sisk P."/>
            <person name="Sykes S."/>
            <person name="Wortman J."/>
            <person name="Nusbaum C."/>
            <person name="Birren B."/>
        </authorList>
    </citation>
    <scope>NUCLEOTIDE SEQUENCE [LARGE SCALE GENOMIC DNA]</scope>
    <source>
        <strain evidence="8 9">VS20</strain>
    </source>
</reference>
<dbReference type="VEuPathDB" id="FungiDB:SDRG_14749"/>
<sequence length="444" mass="47635">MRATPYELHVVPTPASTTRPSLHLALDSTSNDNNENKLPPTPSLGLVLVANFLFNVSFYIIVPTATPYARSLGATDLYSGLVIGGITLTSAVSLVPLQHVHCFRDYYMPTLHLAASTLVLGHLLYALAHTLDSLELLLVGRLVNGLGFTGWLFVKRYCTDPRLVGYRRRTMCANLLVAAQTLGMVGGPLLGALLAKYAPATGLWNAFTAPGWLMATVWLVYWLVARIVFVDAPPRTQGDLHDIVQAKLSHLDSSRRWTIVAMALGSLTIFFELGAWESNIPVFIDAAWAWTSFDAGVLIAIGGFASFGLILPLSFYTKTSPDRLVLAAAFGLAIAGTIVHQCTLAQPTPATLGLSWFLVCWGMNLASTITLSLLTKTLPDALSDKAAIVIQLSNYAGRLTGAMWGTAGSVVGGEYVIGLGNLCLLLLSTALLVRVWHSLDAPTG</sequence>
<feature type="transmembrane region" description="Helical" evidence="6">
    <location>
        <begin position="77"/>
        <end position="97"/>
    </location>
</feature>
<proteinExistence type="predicted"/>
<keyword evidence="3 6" id="KW-1133">Transmembrane helix</keyword>
<evidence type="ECO:0000313" key="9">
    <source>
        <dbReference type="Proteomes" id="UP000030762"/>
    </source>
</evidence>
<dbReference type="OMA" id="TSPAWIM"/>
<evidence type="ECO:0000259" key="7">
    <source>
        <dbReference type="PROSITE" id="PS50850"/>
    </source>
</evidence>